<gene>
    <name evidence="2" type="ORF">AMATHDRAFT_6548</name>
</gene>
<dbReference type="Proteomes" id="UP000242287">
    <property type="component" value="Unassembled WGS sequence"/>
</dbReference>
<dbReference type="EMBL" id="KZ302099">
    <property type="protein sequence ID" value="PFH47666.1"/>
    <property type="molecule type" value="Genomic_DNA"/>
</dbReference>
<accession>A0A2A9NIS9</accession>
<sequence length="98" mass="11049">MAECKIFTARSRKGDQGSGGHAKPTTPQQQPPLRPTVPPAGNQWQTHDPNAMDPRQQRTRLLDAWQNGTENEWEELRRLMDAGTEDAALEETIVQMQV</sequence>
<feature type="compositionally biased region" description="Pro residues" evidence="1">
    <location>
        <begin position="29"/>
        <end position="38"/>
    </location>
</feature>
<name>A0A2A9NIS9_9AGAR</name>
<organism evidence="2 3">
    <name type="scientific">Amanita thiersii Skay4041</name>
    <dbReference type="NCBI Taxonomy" id="703135"/>
    <lineage>
        <taxon>Eukaryota</taxon>
        <taxon>Fungi</taxon>
        <taxon>Dikarya</taxon>
        <taxon>Basidiomycota</taxon>
        <taxon>Agaricomycotina</taxon>
        <taxon>Agaricomycetes</taxon>
        <taxon>Agaricomycetidae</taxon>
        <taxon>Agaricales</taxon>
        <taxon>Pluteineae</taxon>
        <taxon>Amanitaceae</taxon>
        <taxon>Amanita</taxon>
    </lineage>
</organism>
<proteinExistence type="predicted"/>
<protein>
    <submittedName>
        <fullName evidence="2">Uncharacterized protein</fullName>
    </submittedName>
</protein>
<keyword evidence="3" id="KW-1185">Reference proteome</keyword>
<reference evidence="2 3" key="1">
    <citation type="submission" date="2014-02" db="EMBL/GenBank/DDBJ databases">
        <title>Transposable element dynamics among asymbiotic and ectomycorrhizal Amanita fungi.</title>
        <authorList>
            <consortium name="DOE Joint Genome Institute"/>
            <person name="Hess J."/>
            <person name="Skrede I."/>
            <person name="Wolfe B."/>
            <person name="LaButti K."/>
            <person name="Ohm R.A."/>
            <person name="Grigoriev I.V."/>
            <person name="Pringle A."/>
        </authorList>
    </citation>
    <scope>NUCLEOTIDE SEQUENCE [LARGE SCALE GENOMIC DNA]</scope>
    <source>
        <strain evidence="2 3">SKay4041</strain>
    </source>
</reference>
<feature type="region of interest" description="Disordered" evidence="1">
    <location>
        <begin position="1"/>
        <end position="54"/>
    </location>
</feature>
<evidence type="ECO:0000256" key="1">
    <source>
        <dbReference type="SAM" id="MobiDB-lite"/>
    </source>
</evidence>
<evidence type="ECO:0000313" key="3">
    <source>
        <dbReference type="Proteomes" id="UP000242287"/>
    </source>
</evidence>
<evidence type="ECO:0000313" key="2">
    <source>
        <dbReference type="EMBL" id="PFH47666.1"/>
    </source>
</evidence>
<dbReference type="AlphaFoldDB" id="A0A2A9NIS9"/>